<dbReference type="Proteomes" id="UP001050691">
    <property type="component" value="Unassembled WGS sequence"/>
</dbReference>
<reference evidence="3" key="1">
    <citation type="submission" date="2021-10" db="EMBL/GenBank/DDBJ databases">
        <title>De novo Genome Assembly of Clathrus columnatus (Basidiomycota, Fungi) Using Illumina and Nanopore Sequence Data.</title>
        <authorList>
            <person name="Ogiso-Tanaka E."/>
            <person name="Itagaki H."/>
            <person name="Hosoya T."/>
            <person name="Hosaka K."/>
        </authorList>
    </citation>
    <scope>NUCLEOTIDE SEQUENCE</scope>
    <source>
        <strain evidence="3">MO-923</strain>
    </source>
</reference>
<organism evidence="3 4">
    <name type="scientific">Clathrus columnatus</name>
    <dbReference type="NCBI Taxonomy" id="1419009"/>
    <lineage>
        <taxon>Eukaryota</taxon>
        <taxon>Fungi</taxon>
        <taxon>Dikarya</taxon>
        <taxon>Basidiomycota</taxon>
        <taxon>Agaricomycotina</taxon>
        <taxon>Agaricomycetes</taxon>
        <taxon>Phallomycetidae</taxon>
        <taxon>Phallales</taxon>
        <taxon>Clathraceae</taxon>
        <taxon>Clathrus</taxon>
    </lineage>
</organism>
<gene>
    <name evidence="3" type="ORF">Clacol_005734</name>
</gene>
<feature type="compositionally biased region" description="Polar residues" evidence="2">
    <location>
        <begin position="7"/>
        <end position="19"/>
    </location>
</feature>
<evidence type="ECO:0000313" key="4">
    <source>
        <dbReference type="Proteomes" id="UP001050691"/>
    </source>
</evidence>
<evidence type="ECO:0000256" key="1">
    <source>
        <dbReference type="SAM" id="Coils"/>
    </source>
</evidence>
<dbReference type="AlphaFoldDB" id="A0AAV5AEU7"/>
<feature type="compositionally biased region" description="Acidic residues" evidence="2">
    <location>
        <begin position="49"/>
        <end position="74"/>
    </location>
</feature>
<comment type="caution">
    <text evidence="3">The sequence shown here is derived from an EMBL/GenBank/DDBJ whole genome shotgun (WGS) entry which is preliminary data.</text>
</comment>
<accession>A0AAV5AEU7</accession>
<name>A0AAV5AEU7_9AGAM</name>
<feature type="compositionally biased region" description="Basic and acidic residues" evidence="2">
    <location>
        <begin position="31"/>
        <end position="47"/>
    </location>
</feature>
<protein>
    <submittedName>
        <fullName evidence="3">Uncharacterized protein</fullName>
    </submittedName>
</protein>
<proteinExistence type="predicted"/>
<evidence type="ECO:0000256" key="2">
    <source>
        <dbReference type="SAM" id="MobiDB-lite"/>
    </source>
</evidence>
<keyword evidence="1" id="KW-0175">Coiled coil</keyword>
<keyword evidence="4" id="KW-1185">Reference proteome</keyword>
<sequence length="336" mass="37029">MYDHRQNQVTDSRSVSVSNLPIPPAPAANAENERRIYDADAESRVSTDSDLDLTDFDDDDDDDDEDDEEYDADKEEQPVENRSTFSGVLMRKLRALEQEKEQHQHQHRIAVAQHNANDALDEPMENIRPALLAVADDSFSAKMRRVLKWTHSLPSSDAVSESSDSDLCSPAMIPTAILPLPISSSTESRKRRLSDAIFLPDSNTIANKRPRIATAFSPSAPGSPFFSSAPRLYPYPIPIPMISASRPVNNTTTATVAAALHPIIPVQMVINSRSTVLPAVKKPCDYTTSASVAAAPMAIHMAMAVNSNSDAKFNHHHHHHHHHHALTDSLHVCYGL</sequence>
<feature type="coiled-coil region" evidence="1">
    <location>
        <begin position="86"/>
        <end position="113"/>
    </location>
</feature>
<feature type="region of interest" description="Disordered" evidence="2">
    <location>
        <begin position="1"/>
        <end position="86"/>
    </location>
</feature>
<evidence type="ECO:0000313" key="3">
    <source>
        <dbReference type="EMBL" id="GJJ11501.1"/>
    </source>
</evidence>
<dbReference type="EMBL" id="BPWL01000006">
    <property type="protein sequence ID" value="GJJ11501.1"/>
    <property type="molecule type" value="Genomic_DNA"/>
</dbReference>